<dbReference type="RefSeq" id="WP_284206203.1">
    <property type="nucleotide sequence ID" value="NZ_BSSU01000002.1"/>
</dbReference>
<reference evidence="1 2" key="1">
    <citation type="submission" date="2023-03" db="EMBL/GenBank/DDBJ databases">
        <title>Draft genome sequence of Thalassotalea eurytherma JCM 18482T.</title>
        <authorList>
            <person name="Sawabe T."/>
        </authorList>
    </citation>
    <scope>NUCLEOTIDE SEQUENCE [LARGE SCALE GENOMIC DNA]</scope>
    <source>
        <strain evidence="1 2">JCM 18482</strain>
    </source>
</reference>
<dbReference type="EMBL" id="BSSU01000002">
    <property type="protein sequence ID" value="GLX80881.1"/>
    <property type="molecule type" value="Genomic_DNA"/>
</dbReference>
<organism evidence="1 2">
    <name type="scientific">Thalassotalea eurytherma</name>
    <dbReference type="NCBI Taxonomy" id="1144278"/>
    <lineage>
        <taxon>Bacteria</taxon>
        <taxon>Pseudomonadati</taxon>
        <taxon>Pseudomonadota</taxon>
        <taxon>Gammaproteobacteria</taxon>
        <taxon>Alteromonadales</taxon>
        <taxon>Colwelliaceae</taxon>
        <taxon>Thalassotalea</taxon>
    </lineage>
</organism>
<sequence length="95" mass="11024">MNLETRSQEIFNEMQSAFFARQRNKPASKRVKLSYSNKGALLCKAREQARLEHIAYLQGLQHRFVTRKLDVNLIKAKPLTENSRYEQKGAALCLQ</sequence>
<protein>
    <recommendedName>
        <fullName evidence="3">DUF45 domain-containing protein</fullName>
    </recommendedName>
</protein>
<evidence type="ECO:0008006" key="3">
    <source>
        <dbReference type="Google" id="ProtNLM"/>
    </source>
</evidence>
<comment type="caution">
    <text evidence="1">The sequence shown here is derived from an EMBL/GenBank/DDBJ whole genome shotgun (WGS) entry which is preliminary data.</text>
</comment>
<gene>
    <name evidence="1" type="ORF">theurythT_03330</name>
</gene>
<name>A0ABQ6H1X6_9GAMM</name>
<accession>A0ABQ6H1X6</accession>
<proteinExistence type="predicted"/>
<dbReference type="Proteomes" id="UP001157133">
    <property type="component" value="Unassembled WGS sequence"/>
</dbReference>
<evidence type="ECO:0000313" key="1">
    <source>
        <dbReference type="EMBL" id="GLX80881.1"/>
    </source>
</evidence>
<keyword evidence="2" id="KW-1185">Reference proteome</keyword>
<evidence type="ECO:0000313" key="2">
    <source>
        <dbReference type="Proteomes" id="UP001157133"/>
    </source>
</evidence>